<evidence type="ECO:0000256" key="1">
    <source>
        <dbReference type="ARBA" id="ARBA00022603"/>
    </source>
</evidence>
<dbReference type="PANTHER" id="PTHR44942">
    <property type="entry name" value="METHYLTRANSF_11 DOMAIN-CONTAINING PROTEIN"/>
    <property type="match status" value="1"/>
</dbReference>
<dbReference type="GO" id="GO:0008168">
    <property type="term" value="F:methyltransferase activity"/>
    <property type="evidence" value="ECO:0007669"/>
    <property type="project" value="UniProtKB-KW"/>
</dbReference>
<dbReference type="EMBL" id="GL833124">
    <property type="protein sequence ID" value="EGB09954.1"/>
    <property type="molecule type" value="Genomic_DNA"/>
</dbReference>
<keyword evidence="1" id="KW-0489">Methyltransferase</keyword>
<dbReference type="InterPro" id="IPR051052">
    <property type="entry name" value="Diverse_substrate_MTase"/>
</dbReference>
<dbReference type="InterPro" id="IPR011990">
    <property type="entry name" value="TPR-like_helical_dom_sf"/>
</dbReference>
<dbReference type="Gene3D" id="1.25.40.10">
    <property type="entry name" value="Tetratricopeptide repeat domain"/>
    <property type="match status" value="2"/>
</dbReference>
<dbReference type="Proteomes" id="UP000002729">
    <property type="component" value="Unassembled WGS sequence"/>
</dbReference>
<name>F0Y3I2_AURAN</name>
<evidence type="ECO:0000256" key="3">
    <source>
        <dbReference type="SAM" id="SignalP"/>
    </source>
</evidence>
<evidence type="ECO:0000259" key="4">
    <source>
        <dbReference type="Pfam" id="PF08242"/>
    </source>
</evidence>
<protein>
    <recommendedName>
        <fullName evidence="4">Methyltransferase type 12 domain-containing protein</fullName>
    </recommendedName>
</protein>
<dbReference type="InParanoid" id="F0Y3I2"/>
<dbReference type="RefSeq" id="XP_009034807.1">
    <property type="nucleotide sequence ID" value="XM_009036559.1"/>
</dbReference>
<feature type="signal peptide" evidence="3">
    <location>
        <begin position="1"/>
        <end position="17"/>
    </location>
</feature>
<dbReference type="AlphaFoldDB" id="F0Y3I2"/>
<dbReference type="CDD" id="cd02440">
    <property type="entry name" value="AdoMet_MTases"/>
    <property type="match status" value="1"/>
</dbReference>
<evidence type="ECO:0000313" key="6">
    <source>
        <dbReference type="Proteomes" id="UP000002729"/>
    </source>
</evidence>
<dbReference type="GO" id="GO:0032259">
    <property type="term" value="P:methylation"/>
    <property type="evidence" value="ECO:0007669"/>
    <property type="project" value="UniProtKB-KW"/>
</dbReference>
<dbReference type="Pfam" id="PF08242">
    <property type="entry name" value="Methyltransf_12"/>
    <property type="match status" value="1"/>
</dbReference>
<dbReference type="GeneID" id="20223895"/>
<keyword evidence="3" id="KW-0732">Signal</keyword>
<reference evidence="5 6" key="1">
    <citation type="journal article" date="2011" name="Proc. Natl. Acad. Sci. U.S.A.">
        <title>Niche of harmful alga Aureococcus anophagefferens revealed through ecogenomics.</title>
        <authorList>
            <person name="Gobler C.J."/>
            <person name="Berry D.L."/>
            <person name="Dyhrman S.T."/>
            <person name="Wilhelm S.W."/>
            <person name="Salamov A."/>
            <person name="Lobanov A.V."/>
            <person name="Zhang Y."/>
            <person name="Collier J.L."/>
            <person name="Wurch L.L."/>
            <person name="Kustka A.B."/>
            <person name="Dill B.D."/>
            <person name="Shah M."/>
            <person name="VerBerkmoes N.C."/>
            <person name="Kuo A."/>
            <person name="Terry A."/>
            <person name="Pangilinan J."/>
            <person name="Lindquist E.A."/>
            <person name="Lucas S."/>
            <person name="Paulsen I.T."/>
            <person name="Hattenrath-Lehmann T.K."/>
            <person name="Talmage S.C."/>
            <person name="Walker E.A."/>
            <person name="Koch F."/>
            <person name="Burson A.M."/>
            <person name="Marcoval M.A."/>
            <person name="Tang Y.Z."/>
            <person name="Lecleir G.R."/>
            <person name="Coyne K.J."/>
            <person name="Berg G.M."/>
            <person name="Bertrand E.M."/>
            <person name="Saito M.A."/>
            <person name="Gladyshev V.N."/>
            <person name="Grigoriev I.V."/>
        </authorList>
    </citation>
    <scope>NUCLEOTIDE SEQUENCE [LARGE SCALE GENOMIC DNA]</scope>
    <source>
        <strain evidence="6">CCMP 1984</strain>
    </source>
</reference>
<feature type="chain" id="PRO_5003264375" description="Methyltransferase type 12 domain-containing protein" evidence="3">
    <location>
        <begin position="18"/>
        <end position="539"/>
    </location>
</feature>
<organism evidence="6">
    <name type="scientific">Aureococcus anophagefferens</name>
    <name type="common">Harmful bloom alga</name>
    <dbReference type="NCBI Taxonomy" id="44056"/>
    <lineage>
        <taxon>Eukaryota</taxon>
        <taxon>Sar</taxon>
        <taxon>Stramenopiles</taxon>
        <taxon>Ochrophyta</taxon>
        <taxon>Pelagophyceae</taxon>
        <taxon>Pelagomonadales</taxon>
        <taxon>Pelagomonadaceae</taxon>
        <taxon>Aureococcus</taxon>
    </lineage>
</organism>
<sequence length="539" mass="56472">MRIALLLVAATALRAPARHSATRASVATTRRGGAAAVANATTTTLRGGAIDDKIAAAIDACRAALEKRANNTKAAAALATLLRQTGDEDGALAALARAAAHGDAASAARWAVALEDRGDDAGEAWRLAWAHSGDVEAFQRFVGYELRAKRFARARAVVEARLAAEPTCAAALELRATERRAAGDAAEAARLYAEAADVAKRTGGDAAGAALRCALGRAGAGELGAAAAAFQEALQLDAERAEIWRELAFFLDEQRGDRAGAVAALKRAVDLDAGEGQGRTRERNSQLQRLRSRPFSTREGQARAQLAKWTDGDEDWRRAPLDASYVSGLFDQFAKTFEQKLVGDLSYRGHLQCAGLLARSLPKRPGVVAVDVGAGTGLCGAALRDALPIEEIVGVDVSPRMLDAAREKGVYEDLVVSDGAAYLATRGPGSVDVLVAADVFAYVGDCAELFSAARRVLKADGRFAFTLEERASGFGLGDGGRFAHSEAYLRDAAAAAGLAVIDVERAVMRTQRGADVNVLVVALAPAVEVRDAAWLETAE</sequence>
<dbReference type="eggNOG" id="ENOG502REQY">
    <property type="taxonomic scope" value="Eukaryota"/>
</dbReference>
<keyword evidence="2" id="KW-0808">Transferase</keyword>
<dbReference type="KEGG" id="aaf:AURANDRAFT_62435"/>
<dbReference type="SUPFAM" id="SSF53335">
    <property type="entry name" value="S-adenosyl-L-methionine-dependent methyltransferases"/>
    <property type="match status" value="1"/>
</dbReference>
<accession>F0Y3I2</accession>
<evidence type="ECO:0000313" key="5">
    <source>
        <dbReference type="EMBL" id="EGB09954.1"/>
    </source>
</evidence>
<keyword evidence="6" id="KW-1185">Reference proteome</keyword>
<dbReference type="SUPFAM" id="SSF48452">
    <property type="entry name" value="TPR-like"/>
    <property type="match status" value="1"/>
</dbReference>
<gene>
    <name evidence="5" type="ORF">AURANDRAFT_62435</name>
</gene>
<evidence type="ECO:0000256" key="2">
    <source>
        <dbReference type="ARBA" id="ARBA00022679"/>
    </source>
</evidence>
<feature type="domain" description="Methyltransferase type 12" evidence="4">
    <location>
        <begin position="370"/>
        <end position="463"/>
    </location>
</feature>
<dbReference type="InterPro" id="IPR029063">
    <property type="entry name" value="SAM-dependent_MTases_sf"/>
</dbReference>
<dbReference type="OrthoDB" id="3647at2759"/>
<dbReference type="PANTHER" id="PTHR44942:SF4">
    <property type="entry name" value="METHYLTRANSFERASE TYPE 11 DOMAIN-CONTAINING PROTEIN"/>
    <property type="match status" value="1"/>
</dbReference>
<dbReference type="InterPro" id="IPR013217">
    <property type="entry name" value="Methyltransf_12"/>
</dbReference>
<dbReference type="Gene3D" id="3.40.50.150">
    <property type="entry name" value="Vaccinia Virus protein VP39"/>
    <property type="match status" value="1"/>
</dbReference>
<proteinExistence type="predicted"/>